<gene>
    <name evidence="3" type="ORF">SAMN02910406_03072</name>
</gene>
<dbReference type="Gene3D" id="2.60.40.10">
    <property type="entry name" value="Immunoglobulins"/>
    <property type="match status" value="2"/>
</dbReference>
<keyword evidence="1" id="KW-0732">Signal</keyword>
<evidence type="ECO:0000313" key="4">
    <source>
        <dbReference type="Proteomes" id="UP000182192"/>
    </source>
</evidence>
<feature type="domain" description="Fibronectin type-III" evidence="2">
    <location>
        <begin position="397"/>
        <end position="470"/>
    </location>
</feature>
<dbReference type="SMART" id="SM00060">
    <property type="entry name" value="FN3"/>
    <property type="match status" value="2"/>
</dbReference>
<name>A0A1I1PH88_RUMAL</name>
<feature type="chain" id="PRO_5038903655" description="Fibronectin type-III domain-containing protein" evidence="1">
    <location>
        <begin position="33"/>
        <end position="571"/>
    </location>
</feature>
<evidence type="ECO:0000313" key="3">
    <source>
        <dbReference type="EMBL" id="SFD09147.1"/>
    </source>
</evidence>
<feature type="domain" description="Fibronectin type-III" evidence="2">
    <location>
        <begin position="481"/>
        <end position="558"/>
    </location>
</feature>
<organism evidence="3 4">
    <name type="scientific">Ruminococcus albus</name>
    <dbReference type="NCBI Taxonomy" id="1264"/>
    <lineage>
        <taxon>Bacteria</taxon>
        <taxon>Bacillati</taxon>
        <taxon>Bacillota</taxon>
        <taxon>Clostridia</taxon>
        <taxon>Eubacteriales</taxon>
        <taxon>Oscillospiraceae</taxon>
        <taxon>Ruminococcus</taxon>
    </lineage>
</organism>
<evidence type="ECO:0000256" key="1">
    <source>
        <dbReference type="SAM" id="SignalP"/>
    </source>
</evidence>
<dbReference type="CDD" id="cd00063">
    <property type="entry name" value="FN3"/>
    <property type="match status" value="1"/>
</dbReference>
<dbReference type="AlphaFoldDB" id="A0A1I1PH88"/>
<evidence type="ECO:0000259" key="2">
    <source>
        <dbReference type="SMART" id="SM00060"/>
    </source>
</evidence>
<dbReference type="InterPro" id="IPR036116">
    <property type="entry name" value="FN3_sf"/>
</dbReference>
<dbReference type="EMBL" id="FOKQ01000034">
    <property type="protein sequence ID" value="SFD09147.1"/>
    <property type="molecule type" value="Genomic_DNA"/>
</dbReference>
<dbReference type="SUPFAM" id="SSF49265">
    <property type="entry name" value="Fibronectin type III"/>
    <property type="match status" value="1"/>
</dbReference>
<proteinExistence type="predicted"/>
<dbReference type="RefSeq" id="WP_074962883.1">
    <property type="nucleotide sequence ID" value="NZ_FOKQ01000034.1"/>
</dbReference>
<reference evidence="3 4" key="1">
    <citation type="submission" date="2016-10" db="EMBL/GenBank/DDBJ databases">
        <authorList>
            <person name="de Groot N.N."/>
        </authorList>
    </citation>
    <scope>NUCLEOTIDE SEQUENCE [LARGE SCALE GENOMIC DNA]</scope>
    <source>
        <strain evidence="3 4">AR67</strain>
    </source>
</reference>
<dbReference type="InterPro" id="IPR013783">
    <property type="entry name" value="Ig-like_fold"/>
</dbReference>
<dbReference type="Proteomes" id="UP000182192">
    <property type="component" value="Unassembled WGS sequence"/>
</dbReference>
<feature type="signal peptide" evidence="1">
    <location>
        <begin position="1"/>
        <end position="32"/>
    </location>
</feature>
<protein>
    <recommendedName>
        <fullName evidence="2">Fibronectin type-III domain-containing protein</fullName>
    </recommendedName>
</protein>
<dbReference type="InterPro" id="IPR003961">
    <property type="entry name" value="FN3_dom"/>
</dbReference>
<sequence length="571" mass="64088">MSQTKVAKRTLVALLAVLCVAGSASVSSFSTAGAITAYAGTNIEDITPVTDHEWSEPKCIWVSNEEVYAEFKCNVCCETRKVKADVQLTSHRDASCFTDGFSIYTATVNFNDNVYTKREYFTHRAEGKHDYSDPVWNWSDDHSAASAHFVCERCGFEEDSGAVISSEVTTDGEDTVTEYTAYVVANGQLYTDKVSIKNTEPTETRTVSWEWTDSLSAALATVTCGNGKNETVQAKVTVDKHYATYRSVGWVTYTAISVVDGIEYHDVMCVVLPKNSMVHYEEQKPTCTTSGIIDCWLDLDTDKYYLDPECTQEVSWYQVDLPELGHDFDSVTWHWYKDLKHAWFEAHCTRCDHTIKTPPFSTTCKIENGKVIYEVNLPSTFVGNNKKYRDRKVIDLKTAVPDVTYEKGDRAVKLTWDSIEGAQQYGIAGYVNGKWKLLNTTPDTSYIIRNLTPGTEYKVAVVPMFADRWNTNFTKAITVTPKSVNVIPVQTKIIDHKVGIKWQPVAGAEKYAVAALESNTWAVKKEFDANTTQWTTPNLAPGTYRIAVVAMVNGTWQSSDFRNRSFEVTIK</sequence>
<dbReference type="OrthoDB" id="1814199at2"/>
<accession>A0A1I1PH88</accession>